<keyword evidence="2 6" id="KW-0812">Transmembrane</keyword>
<evidence type="ECO:0000259" key="9">
    <source>
        <dbReference type="PROSITE" id="PS50839"/>
    </source>
</evidence>
<dbReference type="Pfam" id="PF00990">
    <property type="entry name" value="GGDEF"/>
    <property type="match status" value="1"/>
</dbReference>
<dbReference type="CDD" id="cd00130">
    <property type="entry name" value="PAS"/>
    <property type="match status" value="1"/>
</dbReference>
<dbReference type="InterPro" id="IPR000700">
    <property type="entry name" value="PAS-assoc_C"/>
</dbReference>
<dbReference type="InterPro" id="IPR042240">
    <property type="entry name" value="CHASE_sf"/>
</dbReference>
<dbReference type="PROSITE" id="PS50112">
    <property type="entry name" value="PAS"/>
    <property type="match status" value="1"/>
</dbReference>
<dbReference type="CDD" id="cd01949">
    <property type="entry name" value="GGDEF"/>
    <property type="match status" value="1"/>
</dbReference>
<feature type="compositionally biased region" description="Low complexity" evidence="5">
    <location>
        <begin position="700"/>
        <end position="709"/>
    </location>
</feature>
<dbReference type="InterPro" id="IPR043128">
    <property type="entry name" value="Rev_trsase/Diguanyl_cyclase"/>
</dbReference>
<dbReference type="SMART" id="SM00267">
    <property type="entry name" value="GGDEF"/>
    <property type="match status" value="1"/>
</dbReference>
<evidence type="ECO:0000259" key="8">
    <source>
        <dbReference type="PROSITE" id="PS50113"/>
    </source>
</evidence>
<keyword evidence="12" id="KW-1185">Reference proteome</keyword>
<keyword evidence="3 6" id="KW-1133">Transmembrane helix</keyword>
<dbReference type="SMART" id="SM00086">
    <property type="entry name" value="PAC"/>
    <property type="match status" value="1"/>
</dbReference>
<dbReference type="SUPFAM" id="SSF55073">
    <property type="entry name" value="Nucleotide cyclase"/>
    <property type="match status" value="1"/>
</dbReference>
<reference evidence="11 12" key="1">
    <citation type="submission" date="2017-11" db="EMBL/GenBank/DDBJ databases">
        <title>Draft genome sequence of Mitsuaria sp. HWN-4.</title>
        <authorList>
            <person name="Gundlapally S.R."/>
        </authorList>
    </citation>
    <scope>NUCLEOTIDE SEQUENCE [LARGE SCALE GENOMIC DNA]</scope>
    <source>
        <strain evidence="11 12">HWN-4</strain>
    </source>
</reference>
<feature type="compositionally biased region" description="Basic and acidic residues" evidence="5">
    <location>
        <begin position="710"/>
        <end position="719"/>
    </location>
</feature>
<dbReference type="Pfam" id="PF03924">
    <property type="entry name" value="CHASE"/>
    <property type="match status" value="1"/>
</dbReference>
<dbReference type="NCBIfam" id="TIGR00229">
    <property type="entry name" value="sensory_box"/>
    <property type="match status" value="1"/>
</dbReference>
<dbReference type="Proteomes" id="UP000231501">
    <property type="component" value="Unassembled WGS sequence"/>
</dbReference>
<proteinExistence type="predicted"/>
<evidence type="ECO:0000259" key="7">
    <source>
        <dbReference type="PROSITE" id="PS50112"/>
    </source>
</evidence>
<evidence type="ECO:0000256" key="4">
    <source>
        <dbReference type="ARBA" id="ARBA00023136"/>
    </source>
</evidence>
<feature type="domain" description="PAC" evidence="8">
    <location>
        <begin position="428"/>
        <end position="479"/>
    </location>
</feature>
<feature type="region of interest" description="Disordered" evidence="5">
    <location>
        <begin position="665"/>
        <end position="719"/>
    </location>
</feature>
<dbReference type="Gene3D" id="3.30.450.20">
    <property type="entry name" value="PAS domain"/>
    <property type="match status" value="1"/>
</dbReference>
<dbReference type="SUPFAM" id="SSF55785">
    <property type="entry name" value="PYP-like sensor domain (PAS domain)"/>
    <property type="match status" value="1"/>
</dbReference>
<organism evidence="11 12">
    <name type="scientific">Roseateles chitinivorans</name>
    <dbReference type="NCBI Taxonomy" id="2917965"/>
    <lineage>
        <taxon>Bacteria</taxon>
        <taxon>Pseudomonadati</taxon>
        <taxon>Pseudomonadota</taxon>
        <taxon>Betaproteobacteria</taxon>
        <taxon>Burkholderiales</taxon>
        <taxon>Sphaerotilaceae</taxon>
        <taxon>Roseateles</taxon>
    </lineage>
</organism>
<accession>A0A2G9C2H0</accession>
<dbReference type="InterPro" id="IPR006189">
    <property type="entry name" value="CHASE_dom"/>
</dbReference>
<dbReference type="PROSITE" id="PS50113">
    <property type="entry name" value="PAC"/>
    <property type="match status" value="1"/>
</dbReference>
<dbReference type="InterPro" id="IPR001610">
    <property type="entry name" value="PAC"/>
</dbReference>
<dbReference type="GO" id="GO:0016020">
    <property type="term" value="C:membrane"/>
    <property type="evidence" value="ECO:0007669"/>
    <property type="project" value="UniProtKB-SubCell"/>
</dbReference>
<dbReference type="NCBIfam" id="TIGR00254">
    <property type="entry name" value="GGDEF"/>
    <property type="match status" value="1"/>
</dbReference>
<feature type="domain" description="CHASE" evidence="9">
    <location>
        <begin position="69"/>
        <end position="233"/>
    </location>
</feature>
<evidence type="ECO:0000256" key="1">
    <source>
        <dbReference type="ARBA" id="ARBA00004370"/>
    </source>
</evidence>
<evidence type="ECO:0000313" key="11">
    <source>
        <dbReference type="EMBL" id="PIM50616.1"/>
    </source>
</evidence>
<evidence type="ECO:0000313" key="12">
    <source>
        <dbReference type="Proteomes" id="UP000231501"/>
    </source>
</evidence>
<evidence type="ECO:0000256" key="3">
    <source>
        <dbReference type="ARBA" id="ARBA00022989"/>
    </source>
</evidence>
<dbReference type="PROSITE" id="PS50839">
    <property type="entry name" value="CHASE"/>
    <property type="match status" value="1"/>
</dbReference>
<dbReference type="Gene3D" id="3.30.70.270">
    <property type="match status" value="1"/>
</dbReference>
<dbReference type="GO" id="GO:0007165">
    <property type="term" value="P:signal transduction"/>
    <property type="evidence" value="ECO:0007669"/>
    <property type="project" value="UniProtKB-ARBA"/>
</dbReference>
<dbReference type="GO" id="GO:0003824">
    <property type="term" value="F:catalytic activity"/>
    <property type="evidence" value="ECO:0007669"/>
    <property type="project" value="UniProtKB-ARBA"/>
</dbReference>
<comment type="caution">
    <text evidence="11">The sequence shown here is derived from an EMBL/GenBank/DDBJ whole genome shotgun (WGS) entry which is preliminary data.</text>
</comment>
<dbReference type="FunFam" id="3.30.70.270:FF:000001">
    <property type="entry name" value="Diguanylate cyclase domain protein"/>
    <property type="match status" value="1"/>
</dbReference>
<sequence>MPAVVGALLVLLAGLALTLSAMLWNRNRVVAEAHRLLDAQMERLERDIVQRFVQPVYGLKGARGAIAALGGRVDRQSFRAYVQSRDLPREFPGVRGFGFVPRVQRADLPAFIAAERANGAPQFTVRSRGDAPDLFVVSHIEPLSQNYPAWGFDLGSEAVRRRAIERAIATGEATLSAPVPLVQDRAHGPGMLLLVPVFRDGADPVDAAQRRQALLGLLYAPLVAQEILNGLKEGLAAAPMDFRLLVDDHTATEDLLLDSSTGIQPLDAAPSSRPDFDVRVVTAERRLEIAGRAFRLEAALTTAYERAVIDAAGWGPGLIGVLLTALLAATTYLLAAGRARAQALADAMTEDLRRLTLDQQAMLDADVIAIAKLRGRRIVWKNRALEQLFGYGTDEMLGLAVRELYVDEDTFAALGRNAYPVLSRGGHYRSQLQMRRKDGSLVWVDLNGVALPGERDVDTTLWMMADITQSKAHEARVERAAFHDALTGLPNRVLLADRLRQAMAVAQRQSQKMAVAYLDLDGFKAVNDAHGHDAGDEVLQVVAQRLSSGIRGSDTAARLGGDEFVVLLTPLPAAVDSRPACERLLRAILAPVRLSSGVTVQVGSSFGVAHYPLDGVDAEVLMSRADQTMFESKRAGRCRIRWLNGALPPDELDLSALRRTPEELAASPEAFEASGAPVTAEASPGAPVPSEETPIESATDDAPAMPAPARRQDDRSHAR</sequence>
<evidence type="ECO:0000259" key="10">
    <source>
        <dbReference type="PROSITE" id="PS50887"/>
    </source>
</evidence>
<evidence type="ECO:0008006" key="13">
    <source>
        <dbReference type="Google" id="ProtNLM"/>
    </source>
</evidence>
<dbReference type="InterPro" id="IPR000160">
    <property type="entry name" value="GGDEF_dom"/>
</dbReference>
<dbReference type="Pfam" id="PF13426">
    <property type="entry name" value="PAS_9"/>
    <property type="match status" value="1"/>
</dbReference>
<comment type="subcellular location">
    <subcellularLocation>
        <location evidence="1">Membrane</location>
    </subcellularLocation>
</comment>
<dbReference type="Gene3D" id="3.30.450.350">
    <property type="entry name" value="CHASE domain"/>
    <property type="match status" value="1"/>
</dbReference>
<dbReference type="InterPro" id="IPR000014">
    <property type="entry name" value="PAS"/>
</dbReference>
<dbReference type="PANTHER" id="PTHR46663">
    <property type="entry name" value="DIGUANYLATE CYCLASE DGCT-RELATED"/>
    <property type="match status" value="1"/>
</dbReference>
<dbReference type="SMART" id="SM01079">
    <property type="entry name" value="CHASE"/>
    <property type="match status" value="1"/>
</dbReference>
<keyword evidence="4 6" id="KW-0472">Membrane</keyword>
<dbReference type="AlphaFoldDB" id="A0A2G9C2H0"/>
<dbReference type="PROSITE" id="PS50887">
    <property type="entry name" value="GGDEF"/>
    <property type="match status" value="1"/>
</dbReference>
<dbReference type="PANTHER" id="PTHR46663:SF3">
    <property type="entry name" value="SLL0267 PROTEIN"/>
    <property type="match status" value="1"/>
</dbReference>
<evidence type="ECO:0000256" key="2">
    <source>
        <dbReference type="ARBA" id="ARBA00022692"/>
    </source>
</evidence>
<dbReference type="InterPro" id="IPR052163">
    <property type="entry name" value="DGC-Regulatory_Protein"/>
</dbReference>
<evidence type="ECO:0000256" key="6">
    <source>
        <dbReference type="SAM" id="Phobius"/>
    </source>
</evidence>
<feature type="domain" description="GGDEF" evidence="10">
    <location>
        <begin position="511"/>
        <end position="645"/>
    </location>
</feature>
<dbReference type="InterPro" id="IPR029787">
    <property type="entry name" value="Nucleotide_cyclase"/>
</dbReference>
<feature type="transmembrane region" description="Helical" evidence="6">
    <location>
        <begin position="314"/>
        <end position="335"/>
    </location>
</feature>
<dbReference type="EMBL" id="PEOG01000115">
    <property type="protein sequence ID" value="PIM50616.1"/>
    <property type="molecule type" value="Genomic_DNA"/>
</dbReference>
<evidence type="ECO:0000256" key="5">
    <source>
        <dbReference type="SAM" id="MobiDB-lite"/>
    </source>
</evidence>
<feature type="domain" description="PAS" evidence="7">
    <location>
        <begin position="368"/>
        <end position="409"/>
    </location>
</feature>
<dbReference type="InterPro" id="IPR035965">
    <property type="entry name" value="PAS-like_dom_sf"/>
</dbReference>
<gene>
    <name evidence="11" type="ORF">CS062_24065</name>
</gene>
<name>A0A2G9C2H0_9BURK</name>
<protein>
    <recommendedName>
        <fullName evidence="13">Diguanylate cyclase</fullName>
    </recommendedName>
</protein>